<proteinExistence type="predicted"/>
<name>A0A2N4U9T0_9BURK</name>
<evidence type="ECO:0000256" key="5">
    <source>
        <dbReference type="ARBA" id="ARBA00023284"/>
    </source>
</evidence>
<dbReference type="AlphaFoldDB" id="A0A2N4U9T0"/>
<accession>A0A2N4U9T0</accession>
<evidence type="ECO:0000313" key="7">
    <source>
        <dbReference type="Proteomes" id="UP000234190"/>
    </source>
</evidence>
<reference evidence="6 7" key="1">
    <citation type="submission" date="2017-10" db="EMBL/GenBank/DDBJ databases">
        <title>Two draft genome sequences of Pusillimonas sp. strains isolated from a nitrate- and radionuclide-contaminated groundwater in Russia.</title>
        <authorList>
            <person name="Grouzdev D.S."/>
            <person name="Tourova T.P."/>
            <person name="Goeva M.A."/>
            <person name="Babich T.L."/>
            <person name="Sokolova D.S."/>
            <person name="Abdullin R."/>
            <person name="Poltaraus A.B."/>
            <person name="Toshchakov S.V."/>
            <person name="Nazina T.N."/>
        </authorList>
    </citation>
    <scope>NUCLEOTIDE SEQUENCE [LARGE SCALE GENOMIC DNA]</scope>
    <source>
        <strain evidence="6 7">JR1/69-3-13</strain>
    </source>
</reference>
<dbReference type="GO" id="GO:0042026">
    <property type="term" value="P:protein refolding"/>
    <property type="evidence" value="ECO:0007669"/>
    <property type="project" value="TreeGrafter"/>
</dbReference>
<dbReference type="CDD" id="cd00498">
    <property type="entry name" value="Hsp33"/>
    <property type="match status" value="1"/>
</dbReference>
<dbReference type="Proteomes" id="UP000234190">
    <property type="component" value="Unassembled WGS sequence"/>
</dbReference>
<dbReference type="GO" id="GO:0051082">
    <property type="term" value="F:unfolded protein binding"/>
    <property type="evidence" value="ECO:0007669"/>
    <property type="project" value="InterPro"/>
</dbReference>
<dbReference type="InterPro" id="IPR023212">
    <property type="entry name" value="Hsp33_helix_hairpin_bin_dom_sf"/>
</dbReference>
<dbReference type="SUPFAM" id="SSF118352">
    <property type="entry name" value="HSP33 redox switch-like"/>
    <property type="match status" value="1"/>
</dbReference>
<keyword evidence="4" id="KW-0143">Chaperone</keyword>
<keyword evidence="5" id="KW-0676">Redox-active center</keyword>
<keyword evidence="2" id="KW-0862">Zinc</keyword>
<dbReference type="SUPFAM" id="SSF64397">
    <property type="entry name" value="Hsp33 domain"/>
    <property type="match status" value="1"/>
</dbReference>
<keyword evidence="7" id="KW-1185">Reference proteome</keyword>
<dbReference type="PANTHER" id="PTHR30111:SF1">
    <property type="entry name" value="33 KDA CHAPERONIN"/>
    <property type="match status" value="1"/>
</dbReference>
<protein>
    <submittedName>
        <fullName evidence="6">Redox-regulated molecular chaperone Hsp33</fullName>
    </submittedName>
</protein>
<dbReference type="InterPro" id="IPR016153">
    <property type="entry name" value="Heat_shock_Hsp33_N"/>
</dbReference>
<dbReference type="RefSeq" id="WP_102072245.1">
    <property type="nucleotide sequence ID" value="NZ_PDNW01000001.1"/>
</dbReference>
<dbReference type="PIRSF" id="PIRSF005261">
    <property type="entry name" value="Heat_shock_Hsp33"/>
    <property type="match status" value="1"/>
</dbReference>
<evidence type="ECO:0000313" key="6">
    <source>
        <dbReference type="EMBL" id="PLC51758.1"/>
    </source>
</evidence>
<dbReference type="InterPro" id="IPR000397">
    <property type="entry name" value="Heat_shock_Hsp33"/>
</dbReference>
<evidence type="ECO:0000256" key="3">
    <source>
        <dbReference type="ARBA" id="ARBA00023157"/>
    </source>
</evidence>
<organism evidence="6 7">
    <name type="scientific">Pollutimonas subterranea</name>
    <dbReference type="NCBI Taxonomy" id="2045210"/>
    <lineage>
        <taxon>Bacteria</taxon>
        <taxon>Pseudomonadati</taxon>
        <taxon>Pseudomonadota</taxon>
        <taxon>Betaproteobacteria</taxon>
        <taxon>Burkholderiales</taxon>
        <taxon>Alcaligenaceae</taxon>
        <taxon>Pollutimonas</taxon>
    </lineage>
</organism>
<comment type="caution">
    <text evidence="6">The sequence shown here is derived from an EMBL/GenBank/DDBJ whole genome shotgun (WGS) entry which is preliminary data.</text>
</comment>
<dbReference type="Gene3D" id="3.55.30.10">
    <property type="entry name" value="Hsp33 domain"/>
    <property type="match status" value="1"/>
</dbReference>
<dbReference type="Pfam" id="PF01430">
    <property type="entry name" value="HSP33"/>
    <property type="match status" value="1"/>
</dbReference>
<evidence type="ECO:0000256" key="2">
    <source>
        <dbReference type="ARBA" id="ARBA00022833"/>
    </source>
</evidence>
<keyword evidence="3" id="KW-1015">Disulfide bond</keyword>
<dbReference type="Gene3D" id="3.90.1280.10">
    <property type="entry name" value="HSP33 redox switch-like"/>
    <property type="match status" value="1"/>
</dbReference>
<gene>
    <name evidence="6" type="ORF">CR159_01665</name>
</gene>
<dbReference type="PANTHER" id="PTHR30111">
    <property type="entry name" value="33 KDA CHAPERONIN"/>
    <property type="match status" value="1"/>
</dbReference>
<dbReference type="GO" id="GO:0044183">
    <property type="term" value="F:protein folding chaperone"/>
    <property type="evidence" value="ECO:0007669"/>
    <property type="project" value="TreeGrafter"/>
</dbReference>
<evidence type="ECO:0000256" key="1">
    <source>
        <dbReference type="ARBA" id="ARBA00022490"/>
    </source>
</evidence>
<dbReference type="EMBL" id="PDNW01000001">
    <property type="protein sequence ID" value="PLC51758.1"/>
    <property type="molecule type" value="Genomic_DNA"/>
</dbReference>
<sequence>MTDQFKKYLLPDHSTRVQAVKLTGAWQAGLVHQHYPDCVQRLLGELVSAAVLLATNIKFDGSLVLQLQGDGPIALVVVECTADLSIRATVTLREGHDIPADGTLQSLLNAHGKGRFVVVLDPNRDTTDLEPYQGIVPMEGDSVAQVLELYMRNSEQLDTRIWLASDAQNSAGLLLQRLPHHGGTAENDQEADDEAREETWTRICHLASTVKYDELLALDTDTLVHRLFWEEDLIAFEPQEVRWHCPCTRERVANMLRMLGRAEIEDILSEREVIDISCSFCGKPYQFDAVDCAGLFVDNLDTSHGEPKSVH</sequence>
<dbReference type="Gene3D" id="1.10.287.480">
    <property type="entry name" value="helix hairpin bin"/>
    <property type="match status" value="1"/>
</dbReference>
<dbReference type="OrthoDB" id="9793753at2"/>
<dbReference type="InterPro" id="IPR016154">
    <property type="entry name" value="Heat_shock_Hsp33_C"/>
</dbReference>
<evidence type="ECO:0000256" key="4">
    <source>
        <dbReference type="ARBA" id="ARBA00023186"/>
    </source>
</evidence>
<keyword evidence="1" id="KW-0963">Cytoplasm</keyword>
<dbReference type="GO" id="GO:0005737">
    <property type="term" value="C:cytoplasm"/>
    <property type="evidence" value="ECO:0007669"/>
    <property type="project" value="InterPro"/>
</dbReference>